<dbReference type="PANTHER" id="PTHR12387">
    <property type="entry name" value="26S PROTEASOME NON-ATPASE REGULATORY SUBUNIT 8"/>
    <property type="match status" value="1"/>
</dbReference>
<evidence type="ECO:0000313" key="4">
    <source>
        <dbReference type="EMBL" id="GBE59293.1"/>
    </source>
</evidence>
<evidence type="ECO:0000256" key="2">
    <source>
        <dbReference type="ARBA" id="ARBA00022942"/>
    </source>
</evidence>
<dbReference type="GO" id="GO:0008541">
    <property type="term" value="C:proteasome regulatory particle, lid subcomplex"/>
    <property type="evidence" value="ECO:0007669"/>
    <property type="project" value="TreeGrafter"/>
</dbReference>
<dbReference type="Proteomes" id="UP000236319">
    <property type="component" value="Unassembled WGS sequence"/>
</dbReference>
<dbReference type="InterPro" id="IPR006746">
    <property type="entry name" value="26S_Psome_Rpn12"/>
</dbReference>
<protein>
    <submittedName>
        <fullName evidence="4">26S proteasome regulatory subunit</fullName>
    </submittedName>
</protein>
<dbReference type="GO" id="GO:0005829">
    <property type="term" value="C:cytosol"/>
    <property type="evidence" value="ECO:0007669"/>
    <property type="project" value="TreeGrafter"/>
</dbReference>
<dbReference type="OrthoDB" id="8775810at2759"/>
<dbReference type="PANTHER" id="PTHR12387:SF0">
    <property type="entry name" value="26S PROTEASOME NON-ATPASE REGULATORY SUBUNIT 8"/>
    <property type="match status" value="1"/>
</dbReference>
<dbReference type="Gene3D" id="1.25.40.990">
    <property type="match status" value="1"/>
</dbReference>
<dbReference type="GO" id="GO:0005634">
    <property type="term" value="C:nucleus"/>
    <property type="evidence" value="ECO:0007669"/>
    <property type="project" value="TreeGrafter"/>
</dbReference>
<dbReference type="GO" id="GO:0043161">
    <property type="term" value="P:proteasome-mediated ubiquitin-dependent protein catabolic process"/>
    <property type="evidence" value="ECO:0007669"/>
    <property type="project" value="TreeGrafter"/>
</dbReference>
<evidence type="ECO:0000313" key="5">
    <source>
        <dbReference type="Proteomes" id="UP000236319"/>
    </source>
</evidence>
<reference evidence="4 5" key="1">
    <citation type="journal article" date="2017" name="BMC Genomics">
        <title>Whole-genome assembly of Babesia ovata and comparative genomics between closely related pathogens.</title>
        <authorList>
            <person name="Yamagishi J."/>
            <person name="Asada M."/>
            <person name="Hakimi H."/>
            <person name="Tanaka T.Q."/>
            <person name="Sugimoto C."/>
            <person name="Kawazu S."/>
        </authorList>
    </citation>
    <scope>NUCLEOTIDE SEQUENCE [LARGE SCALE GENOMIC DNA]</scope>
    <source>
        <strain evidence="4 5">Miyake</strain>
    </source>
</reference>
<gene>
    <name evidence="4" type="ORF">BOVATA_007860</name>
</gene>
<sequence>MSTDDIEKLVFDLQGAFAAASSDARAVAPCAAILDNLKGRLTQYQLSGASGNVRFLSLAREAYEIGALLSLQLGDVGSFDCYYSLLHPYYFDYTEVVQRSQRTDVILGLRMLHLLTENRIGDFYMLLELLPADIRASPNIEYVVDLERSMMEGKLTRLIDVRQTAPSPYYWSLADKLADTARSKIAAAMEVAYPSLGLAAAAEMLKLRDVSELASFINYYNQSRMAADSRAAQWRIEGDRVRFIFEAPMRGSVPSKEMLAYSLGYIDELEKIV</sequence>
<dbReference type="EMBL" id="BDSA01000001">
    <property type="protein sequence ID" value="GBE59293.1"/>
    <property type="molecule type" value="Genomic_DNA"/>
</dbReference>
<keyword evidence="2 4" id="KW-0647">Proteasome</keyword>
<dbReference type="PROSITE" id="PS50250">
    <property type="entry name" value="PCI"/>
    <property type="match status" value="1"/>
</dbReference>
<dbReference type="InterPro" id="IPR000717">
    <property type="entry name" value="PCI_dom"/>
</dbReference>
<dbReference type="GeneID" id="39873063"/>
<dbReference type="InterPro" id="IPR033464">
    <property type="entry name" value="CSN8_PSD8_EIF3K"/>
</dbReference>
<proteinExistence type="inferred from homology"/>
<evidence type="ECO:0000259" key="3">
    <source>
        <dbReference type="PROSITE" id="PS50250"/>
    </source>
</evidence>
<evidence type="ECO:0000256" key="1">
    <source>
        <dbReference type="ARBA" id="ARBA00009627"/>
    </source>
</evidence>
<keyword evidence="5" id="KW-1185">Reference proteome</keyword>
<feature type="domain" description="PCI" evidence="3">
    <location>
        <begin position="74"/>
        <end position="259"/>
    </location>
</feature>
<name>A0A2H6K8H4_9APIC</name>
<comment type="similarity">
    <text evidence="1">Belongs to the proteasome subunit S14 family.</text>
</comment>
<comment type="caution">
    <text evidence="4">The sequence shown here is derived from an EMBL/GenBank/DDBJ whole genome shotgun (WGS) entry which is preliminary data.</text>
</comment>
<dbReference type="AlphaFoldDB" id="A0A2H6K8H4"/>
<dbReference type="RefSeq" id="XP_028865536.1">
    <property type="nucleotide sequence ID" value="XM_029009703.1"/>
</dbReference>
<organism evidence="4 5">
    <name type="scientific">Babesia ovata</name>
    <dbReference type="NCBI Taxonomy" id="189622"/>
    <lineage>
        <taxon>Eukaryota</taxon>
        <taxon>Sar</taxon>
        <taxon>Alveolata</taxon>
        <taxon>Apicomplexa</taxon>
        <taxon>Aconoidasida</taxon>
        <taxon>Piroplasmida</taxon>
        <taxon>Babesiidae</taxon>
        <taxon>Babesia</taxon>
    </lineage>
</organism>
<accession>A0A2H6K8H4</accession>
<dbReference type="Pfam" id="PF10075">
    <property type="entry name" value="CSN8_PSD8_EIF3K"/>
    <property type="match status" value="1"/>
</dbReference>
<dbReference type="VEuPathDB" id="PiroplasmaDB:BOVATA_007860"/>